<comment type="similarity">
    <text evidence="2">Belongs to the EamA transporter family.</text>
</comment>
<accession>A0ABS2QWA5</accession>
<feature type="transmembrane region" description="Helical" evidence="3">
    <location>
        <begin position="120"/>
        <end position="140"/>
    </location>
</feature>
<dbReference type="InterPro" id="IPR000620">
    <property type="entry name" value="EamA_dom"/>
</dbReference>
<feature type="transmembrane region" description="Helical" evidence="3">
    <location>
        <begin position="178"/>
        <end position="199"/>
    </location>
</feature>
<sequence>MRDMMLVFLGACSYGVLSTIVKIAYSQGYVPSEVIGSQIFFGCILLWTLALLFSRKKVAWKQWLPLMAVGVTTCLTSIFYYMSLQTIPASIAIVLLFQFTWMGVLIESVAQKQVPSQSKVISILILAVGTLLAGGVFGTQQMLDKIGLMYGLLSAITFALFIFFSGRIGLAVPSITRSAIISTGTLVAACLILPPTFLIDGTLLQGLWLWGLLLGLFGLFIPTLFFSIGVPKIGTGMATILGAAELPTAVLMSSLVLKEFVGVLQWIGVLFIFAGMIYPQWRGNQRKKARELTR</sequence>
<comment type="subcellular location">
    <subcellularLocation>
        <location evidence="1">Endomembrane system</location>
        <topology evidence="1">Multi-pass membrane protein</topology>
    </subcellularLocation>
</comment>
<keyword evidence="3" id="KW-0812">Transmembrane</keyword>
<feature type="transmembrane region" description="Helical" evidence="3">
    <location>
        <begin position="238"/>
        <end position="257"/>
    </location>
</feature>
<feature type="transmembrane region" description="Helical" evidence="3">
    <location>
        <begin position="63"/>
        <end position="81"/>
    </location>
</feature>
<evidence type="ECO:0000256" key="1">
    <source>
        <dbReference type="ARBA" id="ARBA00004127"/>
    </source>
</evidence>
<dbReference type="Proteomes" id="UP000809829">
    <property type="component" value="Unassembled WGS sequence"/>
</dbReference>
<protein>
    <submittedName>
        <fullName evidence="5">Drug/metabolite transporter (DMT)-like permease</fullName>
    </submittedName>
</protein>
<feature type="domain" description="EamA" evidence="4">
    <location>
        <begin position="4"/>
        <end position="133"/>
    </location>
</feature>
<feature type="transmembrane region" description="Helical" evidence="3">
    <location>
        <begin position="87"/>
        <end position="108"/>
    </location>
</feature>
<evidence type="ECO:0000313" key="5">
    <source>
        <dbReference type="EMBL" id="MBM7703227.1"/>
    </source>
</evidence>
<keyword evidence="3" id="KW-0472">Membrane</keyword>
<proteinExistence type="inferred from homology"/>
<dbReference type="PANTHER" id="PTHR22911:SF137">
    <property type="entry name" value="SOLUTE CARRIER FAMILY 35 MEMBER G2-RELATED"/>
    <property type="match status" value="1"/>
</dbReference>
<dbReference type="EMBL" id="JAFBFC010000003">
    <property type="protein sequence ID" value="MBM7703227.1"/>
    <property type="molecule type" value="Genomic_DNA"/>
</dbReference>
<evidence type="ECO:0000256" key="2">
    <source>
        <dbReference type="ARBA" id="ARBA00007362"/>
    </source>
</evidence>
<evidence type="ECO:0000256" key="3">
    <source>
        <dbReference type="SAM" id="Phobius"/>
    </source>
</evidence>
<comment type="caution">
    <text evidence="5">The sequence shown here is derived from an EMBL/GenBank/DDBJ whole genome shotgun (WGS) entry which is preliminary data.</text>
</comment>
<feature type="transmembrane region" description="Helical" evidence="3">
    <location>
        <begin position="263"/>
        <end position="281"/>
    </location>
</feature>
<dbReference type="PANTHER" id="PTHR22911">
    <property type="entry name" value="ACYL-MALONYL CONDENSING ENZYME-RELATED"/>
    <property type="match status" value="1"/>
</dbReference>
<feature type="transmembrane region" description="Helical" evidence="3">
    <location>
        <begin position="34"/>
        <end position="54"/>
    </location>
</feature>
<evidence type="ECO:0000259" key="4">
    <source>
        <dbReference type="Pfam" id="PF00892"/>
    </source>
</evidence>
<organism evidence="5 6">
    <name type="scientific">Priestia iocasae</name>
    <dbReference type="NCBI Taxonomy" id="2291674"/>
    <lineage>
        <taxon>Bacteria</taxon>
        <taxon>Bacillati</taxon>
        <taxon>Bacillota</taxon>
        <taxon>Bacilli</taxon>
        <taxon>Bacillales</taxon>
        <taxon>Bacillaceae</taxon>
        <taxon>Priestia</taxon>
    </lineage>
</organism>
<dbReference type="Pfam" id="PF00892">
    <property type="entry name" value="EamA"/>
    <property type="match status" value="2"/>
</dbReference>
<dbReference type="RefSeq" id="WP_205186813.1">
    <property type="nucleotide sequence ID" value="NZ_JAFBFC010000003.1"/>
</dbReference>
<feature type="domain" description="EamA" evidence="4">
    <location>
        <begin position="146"/>
        <end position="277"/>
    </location>
</feature>
<keyword evidence="3" id="KW-1133">Transmembrane helix</keyword>
<name>A0ABS2QWA5_9BACI</name>
<gene>
    <name evidence="5" type="ORF">JOC83_002074</name>
</gene>
<feature type="transmembrane region" description="Helical" evidence="3">
    <location>
        <begin position="205"/>
        <end position="226"/>
    </location>
</feature>
<evidence type="ECO:0000313" key="6">
    <source>
        <dbReference type="Proteomes" id="UP000809829"/>
    </source>
</evidence>
<dbReference type="SUPFAM" id="SSF103481">
    <property type="entry name" value="Multidrug resistance efflux transporter EmrE"/>
    <property type="match status" value="2"/>
</dbReference>
<reference evidence="5 6" key="1">
    <citation type="submission" date="2021-01" db="EMBL/GenBank/DDBJ databases">
        <title>Genomic Encyclopedia of Type Strains, Phase IV (KMG-IV): sequencing the most valuable type-strain genomes for metagenomic binning, comparative biology and taxonomic classification.</title>
        <authorList>
            <person name="Goeker M."/>
        </authorList>
    </citation>
    <scope>NUCLEOTIDE SEQUENCE [LARGE SCALE GENOMIC DNA]</scope>
    <source>
        <strain evidence="5 6">DSM 104297</strain>
    </source>
</reference>
<keyword evidence="6" id="KW-1185">Reference proteome</keyword>
<feature type="transmembrane region" description="Helical" evidence="3">
    <location>
        <begin position="146"/>
        <end position="166"/>
    </location>
</feature>
<dbReference type="InterPro" id="IPR037185">
    <property type="entry name" value="EmrE-like"/>
</dbReference>